<feature type="compositionally biased region" description="Polar residues" evidence="1">
    <location>
        <begin position="1"/>
        <end position="20"/>
    </location>
</feature>
<protein>
    <submittedName>
        <fullName evidence="2">Uncharacterized protein</fullName>
    </submittedName>
</protein>
<comment type="caution">
    <text evidence="2">The sequence shown here is derived from an EMBL/GenBank/DDBJ whole genome shotgun (WGS) entry which is preliminary data.</text>
</comment>
<feature type="region of interest" description="Disordered" evidence="1">
    <location>
        <begin position="1"/>
        <end position="124"/>
    </location>
</feature>
<dbReference type="OrthoDB" id="3267578at2759"/>
<feature type="compositionally biased region" description="Acidic residues" evidence="1">
    <location>
        <begin position="57"/>
        <end position="71"/>
    </location>
</feature>
<dbReference type="EMBL" id="BPQB01000170">
    <property type="protein sequence ID" value="GJF00598.1"/>
    <property type="molecule type" value="Genomic_DNA"/>
</dbReference>
<sequence>MPRTPSRSQPNARGVSSPSVSLAGGLVSPRPREDSPFIDYVEHTAQSSRSLGLDDPPALEEASDDDDELDDHPEASNIAVFERPGRAPSPSRSPSLGWYPSSSPPSTPRLGPQGRGEPFEPPRSAREMVQQSCSVWFFRPLLLLVAFLHIEYRLSHRASALLLSAVILICKSLGILDGSEDTPQTLKTAFKRLHLEDRFSIAPMCPRCRRIYSAESDPDRKCDRCSVSLFRDNTFPALAPAPLSVDWQTKAPPKCSAKPAMQTPMRLPSELIADLINSTPSMENELDKWRDEPPFDGKNLRRVQDGEIWRTVPGPDKLPFFANSQATRRPPELRIGVTLGFDGFGFAKSAFAESHSTGALSLCVQNLEPHLRYRPENLLLCGLTPGPSELNADELQFFMKAFVDDLLMLYERGIKAAACGFF</sequence>
<keyword evidence="3" id="KW-1185">Reference proteome</keyword>
<organism evidence="2 3">
    <name type="scientific">Phanerochaete sordida</name>
    <dbReference type="NCBI Taxonomy" id="48140"/>
    <lineage>
        <taxon>Eukaryota</taxon>
        <taxon>Fungi</taxon>
        <taxon>Dikarya</taxon>
        <taxon>Basidiomycota</taxon>
        <taxon>Agaricomycotina</taxon>
        <taxon>Agaricomycetes</taxon>
        <taxon>Polyporales</taxon>
        <taxon>Phanerochaetaceae</taxon>
        <taxon>Phanerochaete</taxon>
    </lineage>
</organism>
<feature type="compositionally biased region" description="Low complexity" evidence="1">
    <location>
        <begin position="86"/>
        <end position="95"/>
    </location>
</feature>
<dbReference type="Proteomes" id="UP000703269">
    <property type="component" value="Unassembled WGS sequence"/>
</dbReference>
<dbReference type="Pfam" id="PF02992">
    <property type="entry name" value="Transposase_21"/>
    <property type="match status" value="1"/>
</dbReference>
<accession>A0A9P3GSB5</accession>
<dbReference type="InterPro" id="IPR004242">
    <property type="entry name" value="Transposase_21"/>
</dbReference>
<reference evidence="2 3" key="1">
    <citation type="submission" date="2021-08" db="EMBL/GenBank/DDBJ databases">
        <title>Draft Genome Sequence of Phanerochaete sordida strain YK-624.</title>
        <authorList>
            <person name="Mori T."/>
            <person name="Dohra H."/>
            <person name="Suzuki T."/>
            <person name="Kawagishi H."/>
            <person name="Hirai H."/>
        </authorList>
    </citation>
    <scope>NUCLEOTIDE SEQUENCE [LARGE SCALE GENOMIC DNA]</scope>
    <source>
        <strain evidence="2 3">YK-624</strain>
    </source>
</reference>
<proteinExistence type="predicted"/>
<dbReference type="AlphaFoldDB" id="A0A9P3GSB5"/>
<evidence type="ECO:0000313" key="3">
    <source>
        <dbReference type="Proteomes" id="UP000703269"/>
    </source>
</evidence>
<name>A0A9P3GSB5_9APHY</name>
<gene>
    <name evidence="2" type="ORF">PsYK624_168910</name>
</gene>
<evidence type="ECO:0000313" key="2">
    <source>
        <dbReference type="EMBL" id="GJF00598.1"/>
    </source>
</evidence>
<evidence type="ECO:0000256" key="1">
    <source>
        <dbReference type="SAM" id="MobiDB-lite"/>
    </source>
</evidence>